<dbReference type="EMBL" id="BAAAON010000003">
    <property type="protein sequence ID" value="GAA2177369.1"/>
    <property type="molecule type" value="Genomic_DNA"/>
</dbReference>
<dbReference type="RefSeq" id="WP_346028647.1">
    <property type="nucleotide sequence ID" value="NZ_BAAAON010000003.1"/>
</dbReference>
<protein>
    <submittedName>
        <fullName evidence="1">Uncharacterized protein</fullName>
    </submittedName>
</protein>
<organism evidence="1 2">
    <name type="scientific">Arthrobacter parietis</name>
    <dbReference type="NCBI Taxonomy" id="271434"/>
    <lineage>
        <taxon>Bacteria</taxon>
        <taxon>Bacillati</taxon>
        <taxon>Actinomycetota</taxon>
        <taxon>Actinomycetes</taxon>
        <taxon>Micrococcales</taxon>
        <taxon>Micrococcaceae</taxon>
        <taxon>Arthrobacter</taxon>
    </lineage>
</organism>
<dbReference type="Proteomes" id="UP001500974">
    <property type="component" value="Unassembled WGS sequence"/>
</dbReference>
<reference evidence="2" key="1">
    <citation type="journal article" date="2019" name="Int. J. Syst. Evol. Microbiol.">
        <title>The Global Catalogue of Microorganisms (GCM) 10K type strain sequencing project: providing services to taxonomists for standard genome sequencing and annotation.</title>
        <authorList>
            <consortium name="The Broad Institute Genomics Platform"/>
            <consortium name="The Broad Institute Genome Sequencing Center for Infectious Disease"/>
            <person name="Wu L."/>
            <person name="Ma J."/>
        </authorList>
    </citation>
    <scope>NUCLEOTIDE SEQUENCE [LARGE SCALE GENOMIC DNA]</scope>
    <source>
        <strain evidence="2">JCM 14917</strain>
    </source>
</reference>
<accession>A0ABP5MSI0</accession>
<keyword evidence="2" id="KW-1185">Reference proteome</keyword>
<proteinExistence type="predicted"/>
<sequence length="111" mass="11580">MITIAHESPGEFVSGSAGNALDLGDQLWMSEIDVAFDDSASGTERVIAAAGAVESFEWKLDRARAGLAEAIERAASEGCPVDAIAVAAGMTHEDITSLLWAPCMELPESEA</sequence>
<name>A0ABP5MSI0_9MICC</name>
<evidence type="ECO:0000313" key="2">
    <source>
        <dbReference type="Proteomes" id="UP001500974"/>
    </source>
</evidence>
<comment type="caution">
    <text evidence="1">The sequence shown here is derived from an EMBL/GenBank/DDBJ whole genome shotgun (WGS) entry which is preliminary data.</text>
</comment>
<evidence type="ECO:0000313" key="1">
    <source>
        <dbReference type="EMBL" id="GAA2177369.1"/>
    </source>
</evidence>
<gene>
    <name evidence="1" type="ORF">GCM10009784_27760</name>
</gene>